<name>A0A172YC41_9GAMM</name>
<feature type="transmembrane region" description="Helical" evidence="1">
    <location>
        <begin position="37"/>
        <end position="55"/>
    </location>
</feature>
<dbReference type="EMBL" id="CP015243">
    <property type="protein sequence ID" value="ANF56575.1"/>
    <property type="molecule type" value="Genomic_DNA"/>
</dbReference>
<sequence length="124" mass="13680">MIRTVLLALALALLVLGLVFWLFNLMALGTKRSLYATLGVGAAMLVVALLIGLVVSGQERPSNDPTFQQRYLRVATLREPKRMPSLAICPSSDPRHLLLLDADGEPVDDIQQAQSVWCERNPRN</sequence>
<keyword evidence="1" id="KW-0812">Transmembrane</keyword>
<organism evidence="2 3">
    <name type="scientific">Halotalea alkalilenta</name>
    <dbReference type="NCBI Taxonomy" id="376489"/>
    <lineage>
        <taxon>Bacteria</taxon>
        <taxon>Pseudomonadati</taxon>
        <taxon>Pseudomonadota</taxon>
        <taxon>Gammaproteobacteria</taxon>
        <taxon>Oceanospirillales</taxon>
        <taxon>Halomonadaceae</taxon>
        <taxon>Halotalea</taxon>
    </lineage>
</organism>
<accession>A0A172YC41</accession>
<protein>
    <submittedName>
        <fullName evidence="2">Uncharacterized protein</fullName>
    </submittedName>
</protein>
<dbReference type="AlphaFoldDB" id="A0A172YC41"/>
<gene>
    <name evidence="2" type="ORF">A5892_03065</name>
</gene>
<evidence type="ECO:0000313" key="3">
    <source>
        <dbReference type="Proteomes" id="UP000077875"/>
    </source>
</evidence>
<keyword evidence="1" id="KW-1133">Transmembrane helix</keyword>
<keyword evidence="3" id="KW-1185">Reference proteome</keyword>
<evidence type="ECO:0000313" key="2">
    <source>
        <dbReference type="EMBL" id="ANF56575.1"/>
    </source>
</evidence>
<dbReference type="Proteomes" id="UP000077875">
    <property type="component" value="Chromosome"/>
</dbReference>
<dbReference type="KEGG" id="haa:A5892_03065"/>
<dbReference type="STRING" id="376489.A5892_03065"/>
<evidence type="ECO:0000256" key="1">
    <source>
        <dbReference type="SAM" id="Phobius"/>
    </source>
</evidence>
<reference evidence="2 3" key="1">
    <citation type="submission" date="2016-04" db="EMBL/GenBank/DDBJ databases">
        <title>Complete Genome Sequence of Halotalea alkalilenta IHB B 13600.</title>
        <authorList>
            <person name="Swarnkar M.K."/>
            <person name="Sharma A."/>
            <person name="Kaushal K."/>
            <person name="Soni R."/>
            <person name="Rana S."/>
            <person name="Singh A.K."/>
            <person name="Gulati A."/>
        </authorList>
    </citation>
    <scope>NUCLEOTIDE SEQUENCE [LARGE SCALE GENOMIC DNA]</scope>
    <source>
        <strain evidence="2 3">IHB B 13600</strain>
    </source>
</reference>
<proteinExistence type="predicted"/>
<keyword evidence="1" id="KW-0472">Membrane</keyword>
<dbReference type="RefSeq" id="WP_064121554.1">
    <property type="nucleotide sequence ID" value="NZ_CP015243.1"/>
</dbReference>